<organism evidence="2">
    <name type="scientific">hydrothermal vent metagenome</name>
    <dbReference type="NCBI Taxonomy" id="652676"/>
    <lineage>
        <taxon>unclassified sequences</taxon>
        <taxon>metagenomes</taxon>
        <taxon>ecological metagenomes</taxon>
    </lineage>
</organism>
<dbReference type="EMBL" id="FPHQ01000085">
    <property type="protein sequence ID" value="SFV76247.1"/>
    <property type="molecule type" value="Genomic_DNA"/>
</dbReference>
<accession>A0A1W1D729</accession>
<evidence type="ECO:0000259" key="1">
    <source>
        <dbReference type="PROSITE" id="PS51704"/>
    </source>
</evidence>
<dbReference type="Pfam" id="PF03009">
    <property type="entry name" value="GDPD"/>
    <property type="match status" value="1"/>
</dbReference>
<dbReference type="EMBL" id="FPHU01000025">
    <property type="protein sequence ID" value="SFV79972.1"/>
    <property type="molecule type" value="Genomic_DNA"/>
</dbReference>
<dbReference type="InterPro" id="IPR030395">
    <property type="entry name" value="GP_PDE_dom"/>
</dbReference>
<dbReference type="EC" id="3.1.4.46" evidence="2"/>
<keyword evidence="2" id="KW-0378">Hydrolase</keyword>
<dbReference type="SUPFAM" id="SSF51695">
    <property type="entry name" value="PLC-like phosphodiesterases"/>
    <property type="match status" value="1"/>
</dbReference>
<feature type="domain" description="GP-PDE" evidence="1">
    <location>
        <begin position="1"/>
        <end position="213"/>
    </location>
</feature>
<dbReference type="AlphaFoldDB" id="A0A1W1D729"/>
<dbReference type="PANTHER" id="PTHR46211:SF1">
    <property type="entry name" value="GLYCEROPHOSPHODIESTER PHOSPHODIESTERASE, CYTOPLASMIC"/>
    <property type="match status" value="1"/>
</dbReference>
<dbReference type="EMBL" id="FPHW01000009">
    <property type="protein sequence ID" value="SFV83401.1"/>
    <property type="molecule type" value="Genomic_DNA"/>
</dbReference>
<dbReference type="PANTHER" id="PTHR46211">
    <property type="entry name" value="GLYCEROPHOSPHORYL DIESTER PHOSPHODIESTERASE"/>
    <property type="match status" value="1"/>
</dbReference>
<name>A0A1W1D729_9ZZZZ</name>
<sequence>MVAHRGASADAPENTIAAFNSAWEQGADVIEGDFQLTSDGHIVCIHDQDTLRVSGTRLIVKESTLEELKQLDMGWYFHNKSFDEKIPTIQQVFATISDNKKILVEVKCGVEILPVLMQQIQMSNLDLSQIGIIAFDQEVIKQCKLIEPRLIALWLNDFNTINDIGFIISTLLDIKADGLLSNNTTSEQLRNEVIKQGLIYNIWASDDIDTIGI</sequence>
<dbReference type="PROSITE" id="PS51704">
    <property type="entry name" value="GP_PDE"/>
    <property type="match status" value="1"/>
</dbReference>
<dbReference type="GO" id="GO:0008889">
    <property type="term" value="F:glycerophosphodiester phosphodiesterase activity"/>
    <property type="evidence" value="ECO:0007669"/>
    <property type="project" value="UniProtKB-EC"/>
</dbReference>
<evidence type="ECO:0000313" key="3">
    <source>
        <dbReference type="EMBL" id="SFV79972.1"/>
    </source>
</evidence>
<gene>
    <name evidence="2" type="ORF">MNB_SUP05-10-227</name>
    <name evidence="3" type="ORF">MNB_SUP05-13-20</name>
    <name evidence="4" type="ORF">MNB_SUP05-7-922</name>
</gene>
<proteinExistence type="predicted"/>
<dbReference type="GO" id="GO:0006629">
    <property type="term" value="P:lipid metabolic process"/>
    <property type="evidence" value="ECO:0007669"/>
    <property type="project" value="InterPro"/>
</dbReference>
<dbReference type="InterPro" id="IPR017946">
    <property type="entry name" value="PLC-like_Pdiesterase_TIM-brl"/>
</dbReference>
<dbReference type="Gene3D" id="3.20.20.190">
    <property type="entry name" value="Phosphatidylinositol (PI) phosphodiesterase"/>
    <property type="match status" value="1"/>
</dbReference>
<reference evidence="2" key="1">
    <citation type="submission" date="2016-10" db="EMBL/GenBank/DDBJ databases">
        <authorList>
            <person name="de Groot N.N."/>
        </authorList>
    </citation>
    <scope>NUCLEOTIDE SEQUENCE</scope>
</reference>
<evidence type="ECO:0000313" key="2">
    <source>
        <dbReference type="EMBL" id="SFV76247.1"/>
    </source>
</evidence>
<evidence type="ECO:0000313" key="4">
    <source>
        <dbReference type="EMBL" id="SFV83401.1"/>
    </source>
</evidence>
<protein>
    <submittedName>
        <fullName evidence="2">Glycerophosphoryl diester phosphodiesterase</fullName>
        <ecNumber evidence="2">3.1.4.46</ecNumber>
    </submittedName>
</protein>